<evidence type="ECO:0000313" key="10">
    <source>
        <dbReference type="Proteomes" id="UP000018291"/>
    </source>
</evidence>
<keyword evidence="4 7" id="KW-1133">Transmembrane helix</keyword>
<comment type="caution">
    <text evidence="9">The sequence shown here is derived from an EMBL/GenBank/DDBJ whole genome shotgun (WGS) entry which is preliminary data.</text>
</comment>
<evidence type="ECO:0000256" key="4">
    <source>
        <dbReference type="ARBA" id="ARBA00022989"/>
    </source>
</evidence>
<evidence type="ECO:0000256" key="3">
    <source>
        <dbReference type="ARBA" id="ARBA00022692"/>
    </source>
</evidence>
<dbReference type="PANTHER" id="PTHR31563">
    <property type="entry name" value="ION CHANNEL POLLUX-RELATED"/>
    <property type="match status" value="1"/>
</dbReference>
<dbReference type="PANTHER" id="PTHR31563:SF10">
    <property type="entry name" value="ION CHANNEL POLLUX-RELATED"/>
    <property type="match status" value="1"/>
</dbReference>
<keyword evidence="2" id="KW-0813">Transport</keyword>
<name>R4Z483_9ACTN</name>
<dbReference type="Proteomes" id="UP000018291">
    <property type="component" value="Unassembled WGS sequence"/>
</dbReference>
<dbReference type="GO" id="GO:0006811">
    <property type="term" value="P:monoatomic ion transport"/>
    <property type="evidence" value="ECO:0007669"/>
    <property type="project" value="UniProtKB-KW"/>
</dbReference>
<dbReference type="STRING" id="1229780.BN381_210037"/>
<evidence type="ECO:0000256" key="6">
    <source>
        <dbReference type="ARBA" id="ARBA00023136"/>
    </source>
</evidence>
<protein>
    <recommendedName>
        <fullName evidence="8">CASTOR/POLLUX/SYM8 ion channel conserved domain-containing protein</fullName>
    </recommendedName>
</protein>
<comment type="subcellular location">
    <subcellularLocation>
        <location evidence="1">Endomembrane system</location>
        <topology evidence="1">Multi-pass membrane protein</topology>
    </subcellularLocation>
</comment>
<dbReference type="GO" id="GO:0012505">
    <property type="term" value="C:endomembrane system"/>
    <property type="evidence" value="ECO:0007669"/>
    <property type="project" value="UniProtKB-SubCell"/>
</dbReference>
<keyword evidence="6 7" id="KW-0472">Membrane</keyword>
<evidence type="ECO:0000313" key="9">
    <source>
        <dbReference type="EMBL" id="CCM63347.1"/>
    </source>
</evidence>
<dbReference type="Pfam" id="PF06241">
    <property type="entry name" value="Castor_Poll_mid"/>
    <property type="match status" value="1"/>
</dbReference>
<dbReference type="OrthoDB" id="305351at2"/>
<dbReference type="InterPro" id="IPR044849">
    <property type="entry name" value="CASTOR/POLLUX/SYM8-like"/>
</dbReference>
<feature type="domain" description="CASTOR/POLLUX/SYM8 ion channel conserved" evidence="8">
    <location>
        <begin position="283"/>
        <end position="370"/>
    </location>
</feature>
<dbReference type="eggNOG" id="COG1226">
    <property type="taxonomic scope" value="Bacteria"/>
</dbReference>
<keyword evidence="5" id="KW-0406">Ion transport</keyword>
<dbReference type="HOGENOM" id="CLU_012980_1_0_11"/>
<keyword evidence="3 7" id="KW-0812">Transmembrane</keyword>
<dbReference type="AlphaFoldDB" id="R4Z483"/>
<evidence type="ECO:0000256" key="7">
    <source>
        <dbReference type="SAM" id="Phobius"/>
    </source>
</evidence>
<dbReference type="EMBL" id="CANL01000014">
    <property type="protein sequence ID" value="CCM63347.1"/>
    <property type="molecule type" value="Genomic_DNA"/>
</dbReference>
<evidence type="ECO:0000256" key="5">
    <source>
        <dbReference type="ARBA" id="ARBA00023065"/>
    </source>
</evidence>
<gene>
    <name evidence="9" type="ORF">BN381_210037</name>
</gene>
<feature type="transmembrane region" description="Helical" evidence="7">
    <location>
        <begin position="36"/>
        <end position="58"/>
    </location>
</feature>
<keyword evidence="10" id="KW-1185">Reference proteome</keyword>
<organism evidence="9 10">
    <name type="scientific">Candidatus Neomicrothrix parvicella RN1</name>
    <dbReference type="NCBI Taxonomy" id="1229780"/>
    <lineage>
        <taxon>Bacteria</taxon>
        <taxon>Bacillati</taxon>
        <taxon>Actinomycetota</taxon>
        <taxon>Acidimicrobiia</taxon>
        <taxon>Acidimicrobiales</taxon>
        <taxon>Microthrixaceae</taxon>
        <taxon>Candidatus Neomicrothrix</taxon>
    </lineage>
</organism>
<proteinExistence type="predicted"/>
<evidence type="ECO:0000256" key="1">
    <source>
        <dbReference type="ARBA" id="ARBA00004127"/>
    </source>
</evidence>
<evidence type="ECO:0000256" key="2">
    <source>
        <dbReference type="ARBA" id="ARBA00022448"/>
    </source>
</evidence>
<dbReference type="RefSeq" id="WP_012225813.1">
    <property type="nucleotide sequence ID" value="NZ_HG422565.1"/>
</dbReference>
<dbReference type="Gene3D" id="3.40.50.720">
    <property type="entry name" value="NAD(P)-binding Rossmann-like Domain"/>
    <property type="match status" value="2"/>
</dbReference>
<accession>R4Z483</accession>
<reference evidence="9 10" key="1">
    <citation type="journal article" date="2013" name="ISME J.">
        <title>Metabolic model for the filamentous 'Candidatus Microthrix parvicella' based on genomic and metagenomic analyses.</title>
        <authorList>
            <person name="Jon McIlroy S."/>
            <person name="Kristiansen R."/>
            <person name="Albertsen M."/>
            <person name="Michael Karst S."/>
            <person name="Rossetti S."/>
            <person name="Lund Nielsen J."/>
            <person name="Tandoi V."/>
            <person name="James Seviour R."/>
            <person name="Nielsen P.H."/>
        </authorList>
    </citation>
    <scope>NUCLEOTIDE SEQUENCE [LARGE SCALE GENOMIC DNA]</scope>
    <source>
        <strain evidence="9 10">RN1</strain>
    </source>
</reference>
<sequence>MAQDADQDRPDRLPGGLRSLIRYRVDNLLSRGTWAVLLWLAGVTTMVVLASSAIMAIFRVTFSGGGDRSWGEDTWQSLLRTIDSGTMAADVGWGPRAIALIVTLSGLLLAGTLIGLIANGVEQRVEQMQRGKNTVVETGHIVILGTSARLPVLIEQLAIADRARRDNVIVVLANREPRELREAAAAHAAGLRSSRLVVRSGETDTVGDLEMVRVQDARAVIVMADDDADNDTGVVKTVLAVGAANGGFDRMPIIVELQEPAMAERLARACGGDVHPVVTTVTIARLTSYFLREPGLRGIVDELMDARGCGIDLVEVPELVGVPFAEIVRRFGAVRPIGLLGTDGVVTLNPNGATAPKEGDRLVMITDHAGPAVPSALSFAAAAAKPAAHHEVATPQPAEHLVVVGWNGLGATLVGSVGQFCSPGSTAEIAFDPELFDVEEIAVPRSENLEVRLTPSPRLTWELNEDPEGGRVTSIVLLAYQRGLTAGEADSRTLLALMLLRQQLEQRSGPRPRVIVELRDAGNVELARRSGADDYIVSDAIAGRIMTQLAEQPERRQVLLSLYAPGEPSLRLITVADLGLSGTICFGDVVAAAQAAGLLAIGWRSGASDGGDVVLDPHVSRTVDLAPDGRLVVID</sequence>
<evidence type="ECO:0000259" key="8">
    <source>
        <dbReference type="Pfam" id="PF06241"/>
    </source>
</evidence>
<dbReference type="InterPro" id="IPR010420">
    <property type="entry name" value="CASTOR/POLLUX/SYM8_dom"/>
</dbReference>
<feature type="transmembrane region" description="Helical" evidence="7">
    <location>
        <begin position="97"/>
        <end position="118"/>
    </location>
</feature>